<sequence>MRWMEGWQLVCLTFSLPLPRCVSETSTSNGWGKSNSRPRERRRQKRTMLQAEINRAMEESTTREDGETRAVGGFLKSKEPRLPL</sequence>
<dbReference type="Proteomes" id="UP000738349">
    <property type="component" value="Unassembled WGS sequence"/>
</dbReference>
<evidence type="ECO:0000313" key="3">
    <source>
        <dbReference type="EMBL" id="KAH7146434.1"/>
    </source>
</evidence>
<organism evidence="3 4">
    <name type="scientific">Dactylonectria macrodidyma</name>
    <dbReference type="NCBI Taxonomy" id="307937"/>
    <lineage>
        <taxon>Eukaryota</taxon>
        <taxon>Fungi</taxon>
        <taxon>Dikarya</taxon>
        <taxon>Ascomycota</taxon>
        <taxon>Pezizomycotina</taxon>
        <taxon>Sordariomycetes</taxon>
        <taxon>Hypocreomycetidae</taxon>
        <taxon>Hypocreales</taxon>
        <taxon>Nectriaceae</taxon>
        <taxon>Dactylonectria</taxon>
    </lineage>
</organism>
<comment type="caution">
    <text evidence="3">The sequence shown here is derived from an EMBL/GenBank/DDBJ whole genome shotgun (WGS) entry which is preliminary data.</text>
</comment>
<name>A0A9P9J7S6_9HYPO</name>
<evidence type="ECO:0000256" key="1">
    <source>
        <dbReference type="SAM" id="MobiDB-lite"/>
    </source>
</evidence>
<accession>A0A9P9J7S6</accession>
<protein>
    <recommendedName>
        <fullName evidence="5">Secreted protein</fullName>
    </recommendedName>
</protein>
<gene>
    <name evidence="3" type="ORF">EDB81DRAFT_795232</name>
</gene>
<keyword evidence="2" id="KW-0732">Signal</keyword>
<keyword evidence="4" id="KW-1185">Reference proteome</keyword>
<evidence type="ECO:0008006" key="5">
    <source>
        <dbReference type="Google" id="ProtNLM"/>
    </source>
</evidence>
<feature type="compositionally biased region" description="Basic and acidic residues" evidence="1">
    <location>
        <begin position="55"/>
        <end position="68"/>
    </location>
</feature>
<feature type="signal peptide" evidence="2">
    <location>
        <begin position="1"/>
        <end position="23"/>
    </location>
</feature>
<feature type="region of interest" description="Disordered" evidence="1">
    <location>
        <begin position="23"/>
        <end position="84"/>
    </location>
</feature>
<reference evidence="3" key="1">
    <citation type="journal article" date="2021" name="Nat. Commun.">
        <title>Genetic determinants of endophytism in the Arabidopsis root mycobiome.</title>
        <authorList>
            <person name="Mesny F."/>
            <person name="Miyauchi S."/>
            <person name="Thiergart T."/>
            <person name="Pickel B."/>
            <person name="Atanasova L."/>
            <person name="Karlsson M."/>
            <person name="Huettel B."/>
            <person name="Barry K.W."/>
            <person name="Haridas S."/>
            <person name="Chen C."/>
            <person name="Bauer D."/>
            <person name="Andreopoulos W."/>
            <person name="Pangilinan J."/>
            <person name="LaButti K."/>
            <person name="Riley R."/>
            <person name="Lipzen A."/>
            <person name="Clum A."/>
            <person name="Drula E."/>
            <person name="Henrissat B."/>
            <person name="Kohler A."/>
            <person name="Grigoriev I.V."/>
            <person name="Martin F.M."/>
            <person name="Hacquard S."/>
        </authorList>
    </citation>
    <scope>NUCLEOTIDE SEQUENCE</scope>
    <source>
        <strain evidence="3">MPI-CAGE-AT-0147</strain>
    </source>
</reference>
<feature type="compositionally biased region" description="Polar residues" evidence="1">
    <location>
        <begin position="23"/>
        <end position="35"/>
    </location>
</feature>
<evidence type="ECO:0000313" key="4">
    <source>
        <dbReference type="Proteomes" id="UP000738349"/>
    </source>
</evidence>
<dbReference type="EMBL" id="JAGMUV010000008">
    <property type="protein sequence ID" value="KAH7146434.1"/>
    <property type="molecule type" value="Genomic_DNA"/>
</dbReference>
<proteinExistence type="predicted"/>
<dbReference type="AlphaFoldDB" id="A0A9P9J7S6"/>
<evidence type="ECO:0000256" key="2">
    <source>
        <dbReference type="SAM" id="SignalP"/>
    </source>
</evidence>
<feature type="chain" id="PRO_5040480971" description="Secreted protein" evidence="2">
    <location>
        <begin position="24"/>
        <end position="84"/>
    </location>
</feature>